<dbReference type="EMBL" id="BAAACG010000001">
    <property type="protein sequence ID" value="GAA0732808.1"/>
    <property type="molecule type" value="Genomic_DNA"/>
</dbReference>
<keyword evidence="2" id="KW-1185">Reference proteome</keyword>
<evidence type="ECO:0008006" key="3">
    <source>
        <dbReference type="Google" id="ProtNLM"/>
    </source>
</evidence>
<accession>A0ABP3UHT1</accession>
<gene>
    <name evidence="1" type="ORF">GCM10008906_02900</name>
</gene>
<dbReference type="Proteomes" id="UP001501510">
    <property type="component" value="Unassembled WGS sequence"/>
</dbReference>
<sequence>MKDKIVVKINDEEIKERELEYIIENTKPNKKINPKVQKKEFIEGVIATELLVQYAKKNKIHEDEEFKIAMKYLEKETLAKIVIQEELDRIVSSGETKVSEDEIDEYLKKDPSLVSQFKSVVNEKLKDINETEKETYCEEKLRAYVRNLLEKMKLGLKQGEFIKKLRSEANIEYK</sequence>
<name>A0ABP3UHT1_9CLOT</name>
<evidence type="ECO:0000313" key="2">
    <source>
        <dbReference type="Proteomes" id="UP001501510"/>
    </source>
</evidence>
<reference evidence="2" key="1">
    <citation type="journal article" date="2019" name="Int. J. Syst. Evol. Microbiol.">
        <title>The Global Catalogue of Microorganisms (GCM) 10K type strain sequencing project: providing services to taxonomists for standard genome sequencing and annotation.</title>
        <authorList>
            <consortium name="The Broad Institute Genomics Platform"/>
            <consortium name="The Broad Institute Genome Sequencing Center for Infectious Disease"/>
            <person name="Wu L."/>
            <person name="Ma J."/>
        </authorList>
    </citation>
    <scope>NUCLEOTIDE SEQUENCE [LARGE SCALE GENOMIC DNA]</scope>
    <source>
        <strain evidence="2">JCM 1407</strain>
    </source>
</reference>
<dbReference type="SUPFAM" id="SSF109998">
    <property type="entry name" value="Triger factor/SurA peptide-binding domain-like"/>
    <property type="match status" value="1"/>
</dbReference>
<dbReference type="RefSeq" id="WP_343758105.1">
    <property type="nucleotide sequence ID" value="NZ_BAAACG010000001.1"/>
</dbReference>
<evidence type="ECO:0000313" key="1">
    <source>
        <dbReference type="EMBL" id="GAA0732808.1"/>
    </source>
</evidence>
<dbReference type="InterPro" id="IPR027304">
    <property type="entry name" value="Trigger_fact/SurA_dom_sf"/>
</dbReference>
<proteinExistence type="predicted"/>
<protein>
    <recommendedName>
        <fullName evidence="3">Trigger factor</fullName>
    </recommendedName>
</protein>
<comment type="caution">
    <text evidence="1">The sequence shown here is derived from an EMBL/GenBank/DDBJ whole genome shotgun (WGS) entry which is preliminary data.</text>
</comment>
<organism evidence="1 2">
    <name type="scientific">Clostridium oceanicum</name>
    <dbReference type="NCBI Taxonomy" id="1543"/>
    <lineage>
        <taxon>Bacteria</taxon>
        <taxon>Bacillati</taxon>
        <taxon>Bacillota</taxon>
        <taxon>Clostridia</taxon>
        <taxon>Eubacteriales</taxon>
        <taxon>Clostridiaceae</taxon>
        <taxon>Clostridium</taxon>
    </lineage>
</organism>
<dbReference type="Gene3D" id="1.10.8.1040">
    <property type="match status" value="1"/>
</dbReference>